<evidence type="ECO:0000256" key="2">
    <source>
        <dbReference type="ARBA" id="ARBA00023002"/>
    </source>
</evidence>
<evidence type="ECO:0000313" key="3">
    <source>
        <dbReference type="EMBL" id="OIR00499.1"/>
    </source>
</evidence>
<proteinExistence type="inferred from homology"/>
<dbReference type="EMBL" id="MLJW01000094">
    <property type="protein sequence ID" value="OIR00499.1"/>
    <property type="molecule type" value="Genomic_DNA"/>
</dbReference>
<dbReference type="PRINTS" id="PR00080">
    <property type="entry name" value="SDRFAMILY"/>
</dbReference>
<dbReference type="PANTHER" id="PTHR44169">
    <property type="entry name" value="NADPH-DEPENDENT 1-ACYLDIHYDROXYACETONE PHOSPHATE REDUCTASE"/>
    <property type="match status" value="1"/>
</dbReference>
<dbReference type="InterPro" id="IPR036291">
    <property type="entry name" value="NAD(P)-bd_dom_sf"/>
</dbReference>
<keyword evidence="2 3" id="KW-0560">Oxidoreductase</keyword>
<dbReference type="EC" id="1.-.-.-" evidence="3"/>
<comment type="caution">
    <text evidence="3">The sequence shown here is derived from an EMBL/GenBank/DDBJ whole genome shotgun (WGS) entry which is preliminary data.</text>
</comment>
<name>A0A1J5RXU9_9ZZZZ</name>
<gene>
    <name evidence="3" type="ORF">GALL_173720</name>
</gene>
<dbReference type="Gene3D" id="3.40.50.720">
    <property type="entry name" value="NAD(P)-binding Rossmann-like Domain"/>
    <property type="match status" value="1"/>
</dbReference>
<dbReference type="Pfam" id="PF00106">
    <property type="entry name" value="adh_short"/>
    <property type="match status" value="1"/>
</dbReference>
<dbReference type="AlphaFoldDB" id="A0A1J5RXU9"/>
<dbReference type="SUPFAM" id="SSF51735">
    <property type="entry name" value="NAD(P)-binding Rossmann-fold domains"/>
    <property type="match status" value="1"/>
</dbReference>
<dbReference type="PRINTS" id="PR00081">
    <property type="entry name" value="GDHRDH"/>
</dbReference>
<comment type="similarity">
    <text evidence="1">Belongs to the short-chain dehydrogenases/reductases (SDR) family.</text>
</comment>
<sequence length="290" mass="31782">MTSAPLPHTMKDRPMFDKRKKTALVTGASSGMGKAIARRLIEDGFQVYVAARRVEAMQDLATLGAISLRLDISNEESLKEAVDAILKTTEGVDVLVNNAGYGLYGAVEDISIDEARYQFDVNLFGTARLTQLLLPSMRKKGAVTIVNITSMGGKIYTLLGAWYHATKHALEGWSDSLRLELAPFGIKVVIVEPGLIETGFGDVVAEGLLKRSGNGAYAEVTRIVAKTTKEAYGHGRGTDPRVIADVVAKAVKVKTPRTRYAAGKYAGMMLFIRKWFGDRMFDRMIMSQMR</sequence>
<accession>A0A1J5RXU9</accession>
<dbReference type="PANTHER" id="PTHR44169:SF6">
    <property type="entry name" value="NADPH-DEPENDENT 1-ACYLDIHYDROXYACETONE PHOSPHATE REDUCTASE"/>
    <property type="match status" value="1"/>
</dbReference>
<evidence type="ECO:0000256" key="1">
    <source>
        <dbReference type="ARBA" id="ARBA00006484"/>
    </source>
</evidence>
<reference evidence="3" key="1">
    <citation type="submission" date="2016-10" db="EMBL/GenBank/DDBJ databases">
        <title>Sequence of Gallionella enrichment culture.</title>
        <authorList>
            <person name="Poehlein A."/>
            <person name="Muehling M."/>
            <person name="Daniel R."/>
        </authorList>
    </citation>
    <scope>NUCLEOTIDE SEQUENCE</scope>
</reference>
<dbReference type="GO" id="GO:0016491">
    <property type="term" value="F:oxidoreductase activity"/>
    <property type="evidence" value="ECO:0007669"/>
    <property type="project" value="UniProtKB-KW"/>
</dbReference>
<organism evidence="3">
    <name type="scientific">mine drainage metagenome</name>
    <dbReference type="NCBI Taxonomy" id="410659"/>
    <lineage>
        <taxon>unclassified sequences</taxon>
        <taxon>metagenomes</taxon>
        <taxon>ecological metagenomes</taxon>
    </lineage>
</organism>
<protein>
    <submittedName>
        <fullName evidence="3">Putative oxidoreductase</fullName>
        <ecNumber evidence="3">1.-.-.-</ecNumber>
    </submittedName>
</protein>
<dbReference type="InterPro" id="IPR002347">
    <property type="entry name" value="SDR_fam"/>
</dbReference>
<dbReference type="NCBIfam" id="NF004826">
    <property type="entry name" value="PRK06182.1"/>
    <property type="match status" value="1"/>
</dbReference>
<dbReference type="CDD" id="cd05374">
    <property type="entry name" value="17beta-HSD-like_SDR_c"/>
    <property type="match status" value="1"/>
</dbReference>